<evidence type="ECO:0000313" key="16">
    <source>
        <dbReference type="Proteomes" id="UP000623129"/>
    </source>
</evidence>
<dbReference type="FunFam" id="1.10.510.10:FF:000292">
    <property type="entry name" value="Serine/threonine-protein kinase 36"/>
    <property type="match status" value="1"/>
</dbReference>
<dbReference type="OrthoDB" id="266718at2759"/>
<dbReference type="CDD" id="cd14002">
    <property type="entry name" value="STKc_STK36"/>
    <property type="match status" value="1"/>
</dbReference>
<evidence type="ECO:0000256" key="1">
    <source>
        <dbReference type="ARBA" id="ARBA00004245"/>
    </source>
</evidence>
<dbReference type="InterPro" id="IPR000719">
    <property type="entry name" value="Prot_kinase_dom"/>
</dbReference>
<dbReference type="PROSITE" id="PS50011">
    <property type="entry name" value="PROTEIN_KINASE_DOM"/>
    <property type="match status" value="1"/>
</dbReference>
<dbReference type="PROSITE" id="PS00107">
    <property type="entry name" value="PROTEIN_KINASE_ATP"/>
    <property type="match status" value="1"/>
</dbReference>
<keyword evidence="16" id="KW-1185">Reference proteome</keyword>
<dbReference type="InterPro" id="IPR011009">
    <property type="entry name" value="Kinase-like_dom_sf"/>
</dbReference>
<evidence type="ECO:0000256" key="10">
    <source>
        <dbReference type="ARBA" id="ARBA00047899"/>
    </source>
</evidence>
<dbReference type="Proteomes" id="UP000623129">
    <property type="component" value="Unassembled WGS sequence"/>
</dbReference>
<dbReference type="SUPFAM" id="SSF56112">
    <property type="entry name" value="Protein kinase-like (PK-like)"/>
    <property type="match status" value="1"/>
</dbReference>
<keyword evidence="8 13" id="KW-0067">ATP-binding</keyword>
<evidence type="ECO:0000256" key="2">
    <source>
        <dbReference type="ARBA" id="ARBA00012513"/>
    </source>
</evidence>
<dbReference type="SUPFAM" id="SSF48371">
    <property type="entry name" value="ARM repeat"/>
    <property type="match status" value="1"/>
</dbReference>
<evidence type="ECO:0000256" key="13">
    <source>
        <dbReference type="PROSITE-ProRule" id="PRU10141"/>
    </source>
</evidence>
<dbReference type="FunFam" id="3.30.200.20:FF:000042">
    <property type="entry name" value="Aurora kinase A"/>
    <property type="match status" value="1"/>
</dbReference>
<dbReference type="InterPro" id="IPR008271">
    <property type="entry name" value="Ser/Thr_kinase_AS"/>
</dbReference>
<dbReference type="GO" id="GO:0005856">
    <property type="term" value="C:cytoskeleton"/>
    <property type="evidence" value="ECO:0007669"/>
    <property type="project" value="UniProtKB-SubCell"/>
</dbReference>
<evidence type="ECO:0000256" key="7">
    <source>
        <dbReference type="ARBA" id="ARBA00022777"/>
    </source>
</evidence>
<comment type="catalytic activity">
    <reaction evidence="11">
        <text>L-seryl-[protein] + ATP = O-phospho-L-seryl-[protein] + ADP + H(+)</text>
        <dbReference type="Rhea" id="RHEA:17989"/>
        <dbReference type="Rhea" id="RHEA-COMP:9863"/>
        <dbReference type="Rhea" id="RHEA-COMP:11604"/>
        <dbReference type="ChEBI" id="CHEBI:15378"/>
        <dbReference type="ChEBI" id="CHEBI:29999"/>
        <dbReference type="ChEBI" id="CHEBI:30616"/>
        <dbReference type="ChEBI" id="CHEBI:83421"/>
        <dbReference type="ChEBI" id="CHEBI:456216"/>
        <dbReference type="EC" id="2.7.11.1"/>
    </reaction>
</comment>
<evidence type="ECO:0000256" key="8">
    <source>
        <dbReference type="ARBA" id="ARBA00022840"/>
    </source>
</evidence>
<dbReference type="GO" id="GO:0005524">
    <property type="term" value="F:ATP binding"/>
    <property type="evidence" value="ECO:0007669"/>
    <property type="project" value="UniProtKB-UniRule"/>
</dbReference>
<keyword evidence="5" id="KW-0808">Transferase</keyword>
<dbReference type="GO" id="GO:0004674">
    <property type="term" value="F:protein serine/threonine kinase activity"/>
    <property type="evidence" value="ECO:0007669"/>
    <property type="project" value="UniProtKB-KW"/>
</dbReference>
<feature type="binding site" evidence="13">
    <location>
        <position position="39"/>
    </location>
    <ligand>
        <name>ATP</name>
        <dbReference type="ChEBI" id="CHEBI:30616"/>
    </ligand>
</feature>
<dbReference type="Pfam" id="PF00069">
    <property type="entry name" value="Pkinase"/>
    <property type="match status" value="1"/>
</dbReference>
<dbReference type="PANTHER" id="PTHR22983:SF6">
    <property type="entry name" value="SERINE_THREONINE-PROTEIN KINASE 36"/>
    <property type="match status" value="1"/>
</dbReference>
<keyword evidence="6 13" id="KW-0547">Nucleotide-binding</keyword>
<keyword evidence="3" id="KW-0963">Cytoplasm</keyword>
<evidence type="ECO:0000313" key="15">
    <source>
        <dbReference type="EMBL" id="KAF3341058.1"/>
    </source>
</evidence>
<dbReference type="InterPro" id="IPR016024">
    <property type="entry name" value="ARM-type_fold"/>
</dbReference>
<evidence type="ECO:0000256" key="5">
    <source>
        <dbReference type="ARBA" id="ARBA00022679"/>
    </source>
</evidence>
<comment type="caution">
    <text evidence="15">The sequence shown here is derived from an EMBL/GenBank/DDBJ whole genome shotgun (WGS) entry which is preliminary data.</text>
</comment>
<dbReference type="InterPro" id="IPR011989">
    <property type="entry name" value="ARM-like"/>
</dbReference>
<comment type="catalytic activity">
    <reaction evidence="10">
        <text>L-threonyl-[protein] + ATP = O-phospho-L-threonyl-[protein] + ADP + H(+)</text>
        <dbReference type="Rhea" id="RHEA:46608"/>
        <dbReference type="Rhea" id="RHEA-COMP:11060"/>
        <dbReference type="Rhea" id="RHEA-COMP:11605"/>
        <dbReference type="ChEBI" id="CHEBI:15378"/>
        <dbReference type="ChEBI" id="CHEBI:30013"/>
        <dbReference type="ChEBI" id="CHEBI:30616"/>
        <dbReference type="ChEBI" id="CHEBI:61977"/>
        <dbReference type="ChEBI" id="CHEBI:456216"/>
        <dbReference type="EC" id="2.7.11.1"/>
    </reaction>
</comment>
<dbReference type="InterPro" id="IPR017441">
    <property type="entry name" value="Protein_kinase_ATP_BS"/>
</dbReference>
<keyword evidence="7 15" id="KW-0418">Kinase</keyword>
<dbReference type="Gene3D" id="1.10.510.10">
    <property type="entry name" value="Transferase(Phosphotransferase) domain 1"/>
    <property type="match status" value="1"/>
</dbReference>
<dbReference type="EMBL" id="SWLB01000002">
    <property type="protein sequence ID" value="KAF3341058.1"/>
    <property type="molecule type" value="Genomic_DNA"/>
</dbReference>
<feature type="domain" description="Protein kinase" evidence="14">
    <location>
        <begin position="6"/>
        <end position="262"/>
    </location>
</feature>
<organism evidence="15 16">
    <name type="scientific">Carex littledalei</name>
    <dbReference type="NCBI Taxonomy" id="544730"/>
    <lineage>
        <taxon>Eukaryota</taxon>
        <taxon>Viridiplantae</taxon>
        <taxon>Streptophyta</taxon>
        <taxon>Embryophyta</taxon>
        <taxon>Tracheophyta</taxon>
        <taxon>Spermatophyta</taxon>
        <taxon>Magnoliopsida</taxon>
        <taxon>Liliopsida</taxon>
        <taxon>Poales</taxon>
        <taxon>Cyperaceae</taxon>
        <taxon>Cyperoideae</taxon>
        <taxon>Cariceae</taxon>
        <taxon>Carex</taxon>
        <taxon>Carex subgen. Euthyceras</taxon>
    </lineage>
</organism>
<evidence type="ECO:0000256" key="4">
    <source>
        <dbReference type="ARBA" id="ARBA00022527"/>
    </source>
</evidence>
<protein>
    <recommendedName>
        <fullName evidence="2">non-specific serine/threonine protein kinase</fullName>
        <ecNumber evidence="2">2.7.11.1</ecNumber>
    </recommendedName>
    <alternativeName>
        <fullName evidence="12">Fused homolog</fullName>
    </alternativeName>
</protein>
<sequence>MGIEDYHVLGLVGEGSFGKVYKGRRKSSFQTVAMKFILKHGKTEKDLHNLRQEIEILRKLKHENIIEMLDAFETPQEFCVVTEFAQGELFEVLEDDKCLPEEQVQAIAKQLVKALYYLHSNRIIHRDMKPQNILISSGSVVKLCDFGFARAMSVNTVVLRSIKGTPLYMAPELVQEQPYNHTADLWSLGILFYETLLGMNLFVGQPPFYTNSVYALIRHIVKDPVKYPDTMSTHFKNFLKGLLNKNPQHRLSWPKLLEHPFVKDDSVVPDYVVSIFCIIPSFSCNYSIKMGCSYTSSTGFLTLAELEWFPQALFLTALFLQVLCHVFITGLIRSSLAMVDNLSYHVCLLSDATVLDKLEKASRTVKGASFLSQDEEALSAVLYPIKSWLGTSPCSIRELHVDSVNQSFRVLTNLIAAGSHYSCTWVNDVIVLLLEFANAILKLRLPDPCGLETKSFSILKKLLDSSGGAPADSYYKHWKALNELYSEIITSSHDKSGRLAYEATACLAVMLYRVTLGLKTNISTKGQKPVDNALLQILGHACNSSQFLELLFQCLLGCGSATQTEPSNLIPAACESCKVIWYLVYAMEIMSLNDGQILFPLACWRRPGQDPLTDLRSAKLVDVVSRALLDFRQMQIALYYCLHNGLESCVNAILQLVSRICLSDTPECALIFLQPYLPLNSDELELGGDGTIISGLFSVLASCASYIKKESKDGGPTSPQSKLSNPRSLAVHCCTALATISSCLHSTSEKKHSAAVILTSSQKKQRSRLSVLVHLSSCDDTVTGSLQPHCAAAMLALSSILSLENELNTKSSICEAALALFPPMGTLRTLLNLWLSDESESLGTYNGGLLNWFCLRDGCIGLVETRLKWGGPLAIEQACSNGIYKLLLSLLGDVTKENRSGLSPVGVVDTLTSLCQCLSGGVFREVLFKRENLKMIVELVCEEHLKALNAWVGLGGGKSGVRDLINSVVDLLAFPFVAVQSSPSVPLTSASINSGSLLNVQSPGGRIGAENREMLKAIDAGLPDYIQHLLKVGAPGLILRCIDYMSPVNKSKPIAFVAKMVGYHPLALQLIQEGLLNPNRVRGLLGSSLPRDSLLDFLMIISDLARMSKDFYELIDSAGLLGYLKEFLSSEVHEVRAKSCSAIGNMCRHSSFFYESLAKNGIVDLMIDRCADPDKRTRKFACFAVGNAAYHNDRLYEILRRSIPQLTKLLLASEESKTKANAAGALSNLLRNSNRLCEPVVSSGTIQALLKIVNSYSTLALSPTRKDVINESPLKIVLIVLRKMCDHSLCRRCIRSSDLFSSLPSLKQSPDPVISEYATAIISRASQD</sequence>
<proteinExistence type="predicted"/>
<dbReference type="GO" id="GO:0005737">
    <property type="term" value="C:cytoplasm"/>
    <property type="evidence" value="ECO:0007669"/>
    <property type="project" value="UniProtKB-ARBA"/>
</dbReference>
<dbReference type="SMART" id="SM00220">
    <property type="entry name" value="S_TKc"/>
    <property type="match status" value="1"/>
</dbReference>
<reference evidence="15" key="1">
    <citation type="submission" date="2020-01" db="EMBL/GenBank/DDBJ databases">
        <title>Genome sequence of Kobresia littledalei, the first chromosome-level genome in the family Cyperaceae.</title>
        <authorList>
            <person name="Qu G."/>
        </authorList>
    </citation>
    <scope>NUCLEOTIDE SEQUENCE</scope>
    <source>
        <strain evidence="15">C.B.Clarke</strain>
        <tissue evidence="15">Leaf</tissue>
    </source>
</reference>
<dbReference type="PANTHER" id="PTHR22983">
    <property type="entry name" value="PROTEIN KINASE RELATED"/>
    <property type="match status" value="1"/>
</dbReference>
<dbReference type="PROSITE" id="PS00108">
    <property type="entry name" value="PROTEIN_KINASE_ST"/>
    <property type="match status" value="1"/>
</dbReference>
<evidence type="ECO:0000256" key="3">
    <source>
        <dbReference type="ARBA" id="ARBA00022490"/>
    </source>
</evidence>
<evidence type="ECO:0000256" key="9">
    <source>
        <dbReference type="ARBA" id="ARBA00023212"/>
    </source>
</evidence>
<dbReference type="Gene3D" id="1.25.10.10">
    <property type="entry name" value="Leucine-rich Repeat Variant"/>
    <property type="match status" value="1"/>
</dbReference>
<evidence type="ECO:0000256" key="12">
    <source>
        <dbReference type="ARBA" id="ARBA00075375"/>
    </source>
</evidence>
<comment type="subcellular location">
    <subcellularLocation>
        <location evidence="1">Cytoplasm</location>
        <location evidence="1">Cytoskeleton</location>
    </subcellularLocation>
</comment>
<accession>A0A833RJJ6</accession>
<gene>
    <name evidence="15" type="ORF">FCM35_KLT09902</name>
</gene>
<keyword evidence="9" id="KW-0206">Cytoskeleton</keyword>
<dbReference type="EC" id="2.7.11.1" evidence="2"/>
<evidence type="ECO:0000259" key="14">
    <source>
        <dbReference type="PROSITE" id="PS50011"/>
    </source>
</evidence>
<dbReference type="FunFam" id="1.25.10.10:FF:000223">
    <property type="entry name" value="Serine/threonine-protein kinase TIO"/>
    <property type="match status" value="1"/>
</dbReference>
<name>A0A833RJJ6_9POAL</name>
<evidence type="ECO:0000256" key="11">
    <source>
        <dbReference type="ARBA" id="ARBA00048679"/>
    </source>
</evidence>
<keyword evidence="4" id="KW-0723">Serine/threonine-protein kinase</keyword>
<evidence type="ECO:0000256" key="6">
    <source>
        <dbReference type="ARBA" id="ARBA00022741"/>
    </source>
</evidence>